<dbReference type="InterPro" id="IPR036388">
    <property type="entry name" value="WH-like_DNA-bd_sf"/>
</dbReference>
<evidence type="ECO:0000256" key="1">
    <source>
        <dbReference type="ARBA" id="ARBA00011046"/>
    </source>
</evidence>
<evidence type="ECO:0000256" key="2">
    <source>
        <dbReference type="ARBA" id="ARBA00023015"/>
    </source>
</evidence>
<dbReference type="Pfam" id="PF03965">
    <property type="entry name" value="Penicillinase_R"/>
    <property type="match status" value="1"/>
</dbReference>
<evidence type="ECO:0000256" key="4">
    <source>
        <dbReference type="ARBA" id="ARBA00023163"/>
    </source>
</evidence>
<reference evidence="5 6" key="1">
    <citation type="journal article" date="2012" name="PLoS ONE">
        <title>Complete Genome and Transcriptomes of Streptococcus parasanguinis FW213: Phylogenic Relations and Potential Virulence Mechanisms.</title>
        <authorList>
            <person name="Geng J."/>
            <person name="Chiu C.H."/>
            <person name="Tang P."/>
            <person name="Chen Y."/>
            <person name="Shieh H.R."/>
            <person name="Hu S."/>
            <person name="Chen Y.Y."/>
        </authorList>
    </citation>
    <scope>NUCLEOTIDE SEQUENCE [LARGE SCALE GENOMIC DNA]</scope>
    <source>
        <strain evidence="5 6">FW213</strain>
    </source>
</reference>
<name>I1ZNW5_STRPA</name>
<dbReference type="HOGENOM" id="CLU_119090_2_1_9"/>
<accession>I1ZNW5</accession>
<dbReference type="PATRIC" id="fig|1114965.3.peg.1710"/>
<keyword evidence="4" id="KW-0804">Transcription</keyword>
<dbReference type="InterPro" id="IPR014071">
    <property type="entry name" value="Cu_transp_CopY/TcrY"/>
</dbReference>
<keyword evidence="3" id="KW-0238">DNA-binding</keyword>
<proteinExistence type="inferred from homology"/>
<dbReference type="SUPFAM" id="SSF46785">
    <property type="entry name" value="Winged helix' DNA-binding domain"/>
    <property type="match status" value="1"/>
</dbReference>
<dbReference type="KEGG" id="scf:Spaf_1791"/>
<organism evidence="5 6">
    <name type="scientific">Streptococcus parasanguinis FW213</name>
    <dbReference type="NCBI Taxonomy" id="1114965"/>
    <lineage>
        <taxon>Bacteria</taxon>
        <taxon>Bacillati</taxon>
        <taxon>Bacillota</taxon>
        <taxon>Bacilli</taxon>
        <taxon>Lactobacillales</taxon>
        <taxon>Streptococcaceae</taxon>
        <taxon>Streptococcus</taxon>
    </lineage>
</organism>
<evidence type="ECO:0000313" key="6">
    <source>
        <dbReference type="Proteomes" id="UP000002865"/>
    </source>
</evidence>
<dbReference type="STRING" id="1114965.Spaf_1791"/>
<keyword evidence="2" id="KW-0805">Transcription regulation</keyword>
<dbReference type="eggNOG" id="COG3682">
    <property type="taxonomic scope" value="Bacteria"/>
</dbReference>
<dbReference type="EMBL" id="CP003122">
    <property type="protein sequence ID" value="AFJ26739.1"/>
    <property type="molecule type" value="Genomic_DNA"/>
</dbReference>
<dbReference type="InterPro" id="IPR036390">
    <property type="entry name" value="WH_DNA-bd_sf"/>
</dbReference>
<protein>
    <submittedName>
        <fullName evidence="5">COPAB ATPases metal-fist type repressor</fullName>
    </submittedName>
</protein>
<sequence length="136" mass="15458">MKGEAMQISNAEWRIMKIIWMEGKQTSTDLIAVLSERFDWSKSTIKTLLTRLVEKGCLTREKSGKAFVYSALLTQDQSLDLVVEDVKDKVCSKRIVQVLENMIQASDFTLADLNQLQQVLEEKKAEAVEIVPCNCM</sequence>
<comment type="similarity">
    <text evidence="1">Belongs to the BlaI transcriptional regulatory family.</text>
</comment>
<dbReference type="InterPro" id="IPR005650">
    <property type="entry name" value="BlaI_family"/>
</dbReference>
<dbReference type="PIRSF" id="PIRSF019455">
    <property type="entry name" value="CopR_AtkY"/>
    <property type="match status" value="1"/>
</dbReference>
<dbReference type="NCBIfam" id="TIGR02698">
    <property type="entry name" value="CopY_TcrY"/>
    <property type="match status" value="1"/>
</dbReference>
<dbReference type="Proteomes" id="UP000002865">
    <property type="component" value="Chromosome"/>
</dbReference>
<gene>
    <name evidence="5" type="ORF">Spaf_1791</name>
</gene>
<dbReference type="GO" id="GO:0045892">
    <property type="term" value="P:negative regulation of DNA-templated transcription"/>
    <property type="evidence" value="ECO:0007669"/>
    <property type="project" value="InterPro"/>
</dbReference>
<dbReference type="GO" id="GO:0003677">
    <property type="term" value="F:DNA binding"/>
    <property type="evidence" value="ECO:0007669"/>
    <property type="project" value="UniProtKB-KW"/>
</dbReference>
<evidence type="ECO:0000313" key="5">
    <source>
        <dbReference type="EMBL" id="AFJ26739.1"/>
    </source>
</evidence>
<dbReference type="Gene3D" id="1.10.10.10">
    <property type="entry name" value="Winged helix-like DNA-binding domain superfamily/Winged helix DNA-binding domain"/>
    <property type="match status" value="1"/>
</dbReference>
<dbReference type="PaxDb" id="1114965-Spaf_1791"/>
<evidence type="ECO:0000256" key="3">
    <source>
        <dbReference type="ARBA" id="ARBA00023125"/>
    </source>
</evidence>
<dbReference type="AlphaFoldDB" id="I1ZNW5"/>